<dbReference type="PANTHER" id="PTHR33712:SF7">
    <property type="entry name" value="LIGHT-INDEPENDENT PROTOCHLOROPHYLLIDE REDUCTASE SUBUNIT B"/>
    <property type="match status" value="1"/>
</dbReference>
<name>A0ABZ3H6S8_9BACT</name>
<dbReference type="NCBIfam" id="TIGR01285">
    <property type="entry name" value="nifN"/>
    <property type="match status" value="1"/>
</dbReference>
<organism evidence="8 9">
    <name type="scientific">Sulfurimonas diazotrophicus</name>
    <dbReference type="NCBI Taxonomy" id="3131939"/>
    <lineage>
        <taxon>Bacteria</taxon>
        <taxon>Pseudomonadati</taxon>
        <taxon>Campylobacterota</taxon>
        <taxon>Epsilonproteobacteria</taxon>
        <taxon>Campylobacterales</taxon>
        <taxon>Sulfurimonadaceae</taxon>
        <taxon>Sulfurimonas</taxon>
    </lineage>
</organism>
<dbReference type="Proteomes" id="UP001447842">
    <property type="component" value="Chromosome"/>
</dbReference>
<keyword evidence="9" id="KW-1185">Reference proteome</keyword>
<comment type="similarity">
    <text evidence="3 6">Belongs to the NifD/NifK/NifE/NifN family.</text>
</comment>
<evidence type="ECO:0000256" key="1">
    <source>
        <dbReference type="ARBA" id="ARBA00003171"/>
    </source>
</evidence>
<evidence type="ECO:0000256" key="5">
    <source>
        <dbReference type="ARBA" id="ARBA00023231"/>
    </source>
</evidence>
<protein>
    <recommendedName>
        <fullName evidence="4">Nitrogenase iron-molybdenum cofactor biosynthesis protein NifN</fullName>
    </recommendedName>
</protein>
<evidence type="ECO:0000313" key="8">
    <source>
        <dbReference type="EMBL" id="XAU14097.1"/>
    </source>
</evidence>
<evidence type="ECO:0000256" key="2">
    <source>
        <dbReference type="ARBA" id="ARBA00005155"/>
    </source>
</evidence>
<dbReference type="PANTHER" id="PTHR33712">
    <property type="entry name" value="LIGHT-INDEPENDENT PROTOCHLOROPHYLLIDE REDUCTASE SUBUNIT B"/>
    <property type="match status" value="1"/>
</dbReference>
<comment type="function">
    <text evidence="1">This protein may play a role in the biosynthesis of the prosthetic group of nitrogenase (FeMo cofactor).</text>
</comment>
<evidence type="ECO:0000256" key="3">
    <source>
        <dbReference type="ARBA" id="ARBA00011002"/>
    </source>
</evidence>
<accession>A0ABZ3H6S8</accession>
<sequence length="438" mass="48317">MSQEADFELNRKEHKPLQVNPIKHSQPMGAALAFMGIRNCLPLMHASQGCASYTKVFYTKHFNEPIAMYNTSVSDITAVLDGGDYSILLAIDNITKKSKLKPELIGLHTTGLTETKGDDVRGVGMHIEIPYCYVNTPDFEGGMESGWALTVKALVDQHTEPATECKPNKLVLMPHVGIQPGEIEKIKEMCENFGFETLAFPDLSTSLDGYLSEGQGKLATGGIGIDDIVALGDTETVITIGSSMKVGAEALQKKNPAVCHIHFDHLMGLENNDNFVAELMKIRQIDPPPLMKRWRGRLQDVMLDSHFLVGGARFIVTGEPDACIGICELLQSVGGIIDTVVATTYSPILEKIEAEHIFVGDLEDAAQHFKNADLVISNFHAERLLHMDDKSHAGLMLRGFPNYEELGNQLKNDQLYEGSCFFLFEAANTLRHVRHGEH</sequence>
<keyword evidence="5 6" id="KW-0535">Nitrogen fixation</keyword>
<proteinExistence type="inferred from homology"/>
<dbReference type="EMBL" id="CP147920">
    <property type="protein sequence ID" value="XAU14097.1"/>
    <property type="molecule type" value="Genomic_DNA"/>
</dbReference>
<dbReference type="RefSeq" id="WP_345971906.1">
    <property type="nucleotide sequence ID" value="NZ_CP147920.1"/>
</dbReference>
<dbReference type="PROSITE" id="PS00699">
    <property type="entry name" value="NITROGENASE_1_1"/>
    <property type="match status" value="1"/>
</dbReference>
<dbReference type="InterPro" id="IPR000318">
    <property type="entry name" value="Nase_comp1_CS"/>
</dbReference>
<dbReference type="InterPro" id="IPR050152">
    <property type="entry name" value="ChlB/BchB/BchZ"/>
</dbReference>
<dbReference type="InterPro" id="IPR005975">
    <property type="entry name" value="Nase_Mo-Fe_CF"/>
</dbReference>
<dbReference type="Gene3D" id="6.10.250.1090">
    <property type="match status" value="1"/>
</dbReference>
<evidence type="ECO:0000313" key="9">
    <source>
        <dbReference type="Proteomes" id="UP001447842"/>
    </source>
</evidence>
<gene>
    <name evidence="8" type="primary">nifN</name>
    <name evidence="8" type="ORF">WCY31_07485</name>
</gene>
<feature type="domain" description="Nitrogenase/oxidoreductase component 1" evidence="7">
    <location>
        <begin position="25"/>
        <end position="430"/>
    </location>
</feature>
<dbReference type="Pfam" id="PF00148">
    <property type="entry name" value="Oxidored_nitro"/>
    <property type="match status" value="1"/>
</dbReference>
<reference evidence="8 9" key="1">
    <citation type="submission" date="2024-03" db="EMBL/GenBank/DDBJ databases">
        <title>Sulfurimonas sp. HSL3-1.</title>
        <authorList>
            <person name="Wang S."/>
        </authorList>
    </citation>
    <scope>NUCLEOTIDE SEQUENCE [LARGE SCALE GENOMIC DNA]</scope>
    <source>
        <strain evidence="8 9">HSL3-1</strain>
    </source>
</reference>
<evidence type="ECO:0000259" key="7">
    <source>
        <dbReference type="Pfam" id="PF00148"/>
    </source>
</evidence>
<dbReference type="SUPFAM" id="SSF53807">
    <property type="entry name" value="Helical backbone' metal receptor"/>
    <property type="match status" value="1"/>
</dbReference>
<evidence type="ECO:0000256" key="6">
    <source>
        <dbReference type="RuleBase" id="RU004021"/>
    </source>
</evidence>
<dbReference type="InterPro" id="IPR000510">
    <property type="entry name" value="Nase/OxRdtase_comp1"/>
</dbReference>
<comment type="pathway">
    <text evidence="2">Cofactor biosynthesis; Fe-Mo cofactor biosynthesis.</text>
</comment>
<dbReference type="Gene3D" id="3.40.50.1980">
    <property type="entry name" value="Nitrogenase molybdenum iron protein domain"/>
    <property type="match status" value="3"/>
</dbReference>
<evidence type="ECO:0000256" key="4">
    <source>
        <dbReference type="ARBA" id="ARBA00013282"/>
    </source>
</evidence>